<organism evidence="5 6">
    <name type="scientific">Shewanella denitrificans (strain OS217 / ATCC BAA-1090 / DSM 15013)</name>
    <dbReference type="NCBI Taxonomy" id="318161"/>
    <lineage>
        <taxon>Bacteria</taxon>
        <taxon>Pseudomonadati</taxon>
        <taxon>Pseudomonadota</taxon>
        <taxon>Gammaproteobacteria</taxon>
        <taxon>Alteromonadales</taxon>
        <taxon>Shewanellaceae</taxon>
        <taxon>Shewanella</taxon>
    </lineage>
</organism>
<evidence type="ECO:0000256" key="1">
    <source>
        <dbReference type="PIRSR" id="PIRSR601310-1"/>
    </source>
</evidence>
<dbReference type="Pfam" id="PF01230">
    <property type="entry name" value="HIT"/>
    <property type="match status" value="1"/>
</dbReference>
<dbReference type="InterPro" id="IPR011146">
    <property type="entry name" value="HIT-like"/>
</dbReference>
<dbReference type="eggNOG" id="COG0537">
    <property type="taxonomic scope" value="Bacteria"/>
</dbReference>
<sequence>MNTMKDQSQISLSNQIVRDDSCILCKINQDSLPHLELLTSAHFKVVLDNRPITRGHLLVISRSHHTYLDNLPPAESSELLLLCSRLTGLLRYVMPEHGDCNLLINNGPQSGQHIGHVHVHLIPRSKGDSLAFYWRLLSRFINPFSPMNRQSELQKIATKWRRELAKIESPLA</sequence>
<feature type="domain" description="HIT" evidence="4">
    <location>
        <begin position="23"/>
        <end position="131"/>
    </location>
</feature>
<dbReference type="GO" id="GO:0003824">
    <property type="term" value="F:catalytic activity"/>
    <property type="evidence" value="ECO:0007669"/>
    <property type="project" value="InterPro"/>
</dbReference>
<dbReference type="InterPro" id="IPR036265">
    <property type="entry name" value="HIT-like_sf"/>
</dbReference>
<keyword evidence="6" id="KW-1185">Reference proteome</keyword>
<dbReference type="RefSeq" id="WP_011495515.1">
    <property type="nucleotide sequence ID" value="NC_007954.1"/>
</dbReference>
<proteinExistence type="predicted"/>
<gene>
    <name evidence="5" type="ordered locus">Sden_1065</name>
</gene>
<evidence type="ECO:0000313" key="6">
    <source>
        <dbReference type="Proteomes" id="UP000001982"/>
    </source>
</evidence>
<dbReference type="SUPFAM" id="SSF54197">
    <property type="entry name" value="HIT-like"/>
    <property type="match status" value="1"/>
</dbReference>
<protein>
    <submittedName>
        <fullName evidence="5">Histidine triad (HIT) protein</fullName>
    </submittedName>
</protein>
<feature type="short sequence motif" description="Histidine triad motif" evidence="2 3">
    <location>
        <begin position="116"/>
        <end position="120"/>
    </location>
</feature>
<dbReference type="STRING" id="318161.Sden_1065"/>
<dbReference type="InterPro" id="IPR019808">
    <property type="entry name" value="Histidine_triad_CS"/>
</dbReference>
<dbReference type="PROSITE" id="PS00892">
    <property type="entry name" value="HIT_1"/>
    <property type="match status" value="1"/>
</dbReference>
<dbReference type="PANTHER" id="PTHR46648">
    <property type="entry name" value="HIT FAMILY PROTEIN 1"/>
    <property type="match status" value="1"/>
</dbReference>
<dbReference type="Gene3D" id="3.30.428.10">
    <property type="entry name" value="HIT-like"/>
    <property type="match status" value="1"/>
</dbReference>
<dbReference type="AlphaFoldDB" id="Q12QC3"/>
<name>Q12QC3_SHEDO</name>
<dbReference type="HOGENOM" id="CLU_056776_3_3_6"/>
<accession>Q12QC3</accession>
<dbReference type="KEGG" id="sdn:Sden_1065"/>
<dbReference type="GO" id="GO:0009117">
    <property type="term" value="P:nucleotide metabolic process"/>
    <property type="evidence" value="ECO:0007669"/>
    <property type="project" value="TreeGrafter"/>
</dbReference>
<feature type="active site" description="Tele-AMP-histidine intermediate" evidence="1">
    <location>
        <position position="118"/>
    </location>
</feature>
<evidence type="ECO:0000313" key="5">
    <source>
        <dbReference type="EMBL" id="ABE54353.1"/>
    </source>
</evidence>
<dbReference type="EMBL" id="CP000302">
    <property type="protein sequence ID" value="ABE54353.1"/>
    <property type="molecule type" value="Genomic_DNA"/>
</dbReference>
<evidence type="ECO:0000256" key="3">
    <source>
        <dbReference type="PROSITE-ProRule" id="PRU00464"/>
    </source>
</evidence>
<dbReference type="InterPro" id="IPR001310">
    <property type="entry name" value="Histidine_triad_HIT"/>
</dbReference>
<dbReference type="Proteomes" id="UP000001982">
    <property type="component" value="Chromosome"/>
</dbReference>
<dbReference type="PROSITE" id="PS51084">
    <property type="entry name" value="HIT_2"/>
    <property type="match status" value="1"/>
</dbReference>
<reference evidence="5 6" key="1">
    <citation type="submission" date="2006-03" db="EMBL/GenBank/DDBJ databases">
        <title>Complete sequence of Shewanella denitrificans OS217.</title>
        <authorList>
            <consortium name="US DOE Joint Genome Institute"/>
            <person name="Copeland A."/>
            <person name="Lucas S."/>
            <person name="Lapidus A."/>
            <person name="Barry K."/>
            <person name="Detter J.C."/>
            <person name="Glavina del Rio T."/>
            <person name="Hammon N."/>
            <person name="Israni S."/>
            <person name="Dalin E."/>
            <person name="Tice H."/>
            <person name="Pitluck S."/>
            <person name="Brettin T."/>
            <person name="Bruce D."/>
            <person name="Han C."/>
            <person name="Tapia R."/>
            <person name="Gilna P."/>
            <person name="Kiss H."/>
            <person name="Schmutz J."/>
            <person name="Larimer F."/>
            <person name="Land M."/>
            <person name="Hauser L."/>
            <person name="Kyrpides N."/>
            <person name="Lykidis A."/>
            <person name="Richardson P."/>
        </authorList>
    </citation>
    <scope>NUCLEOTIDE SEQUENCE [LARGE SCALE GENOMIC DNA]</scope>
    <source>
        <strain evidence="6">OS217 / ATCC BAA-1090 / DSM 15013</strain>
    </source>
</reference>
<evidence type="ECO:0000259" key="4">
    <source>
        <dbReference type="PROSITE" id="PS51084"/>
    </source>
</evidence>
<evidence type="ECO:0000256" key="2">
    <source>
        <dbReference type="PIRSR" id="PIRSR601310-3"/>
    </source>
</evidence>
<dbReference type="PANTHER" id="PTHR46648:SF1">
    <property type="entry name" value="ADENOSINE 5'-MONOPHOSPHORAMIDASE HNT1"/>
    <property type="match status" value="1"/>
</dbReference>